<evidence type="ECO:0000256" key="5">
    <source>
        <dbReference type="ARBA" id="ARBA00022691"/>
    </source>
</evidence>
<protein>
    <recommendedName>
        <fullName evidence="6">Ribosomal RNA small subunit methyltransferase I</fullName>
        <ecNumber evidence="6">2.1.1.198</ecNumber>
    </recommendedName>
    <alternativeName>
        <fullName evidence="6">16S rRNA 2'-O-ribose C1402 methyltransferase</fullName>
    </alternativeName>
    <alternativeName>
        <fullName evidence="6">rRNA (cytidine-2'-O-)-methyltransferase RsmI</fullName>
    </alternativeName>
</protein>
<gene>
    <name evidence="6" type="primary">rsmI</name>
    <name evidence="9" type="ORF">GGR25_002097</name>
</gene>
<dbReference type="AlphaFoldDB" id="A0A840APT6"/>
<comment type="catalytic activity">
    <reaction evidence="6">
        <text>cytidine(1402) in 16S rRNA + S-adenosyl-L-methionine = 2'-O-methylcytidine(1402) in 16S rRNA + S-adenosyl-L-homocysteine + H(+)</text>
        <dbReference type="Rhea" id="RHEA:42924"/>
        <dbReference type="Rhea" id="RHEA-COMP:10285"/>
        <dbReference type="Rhea" id="RHEA-COMP:10286"/>
        <dbReference type="ChEBI" id="CHEBI:15378"/>
        <dbReference type="ChEBI" id="CHEBI:57856"/>
        <dbReference type="ChEBI" id="CHEBI:59789"/>
        <dbReference type="ChEBI" id="CHEBI:74495"/>
        <dbReference type="ChEBI" id="CHEBI:82748"/>
        <dbReference type="EC" id="2.1.1.198"/>
    </reaction>
</comment>
<dbReference type="PROSITE" id="PS01296">
    <property type="entry name" value="RSMI"/>
    <property type="match status" value="1"/>
</dbReference>
<evidence type="ECO:0000256" key="3">
    <source>
        <dbReference type="ARBA" id="ARBA00022603"/>
    </source>
</evidence>
<dbReference type="PANTHER" id="PTHR46111:SF1">
    <property type="entry name" value="RIBOSOMAL RNA SMALL SUBUNIT METHYLTRANSFERASE I"/>
    <property type="match status" value="1"/>
</dbReference>
<dbReference type="InterPro" id="IPR018063">
    <property type="entry name" value="SAM_MeTrfase_RsmI_CS"/>
</dbReference>
<feature type="domain" description="Tetrapyrrole methylase" evidence="7">
    <location>
        <begin position="30"/>
        <end position="230"/>
    </location>
</feature>
<keyword evidence="10" id="KW-1185">Reference proteome</keyword>
<dbReference type="FunFam" id="3.30.950.10:FF:000002">
    <property type="entry name" value="Ribosomal RNA small subunit methyltransferase I"/>
    <property type="match status" value="1"/>
</dbReference>
<keyword evidence="3 6" id="KW-0489">Methyltransferase</keyword>
<organism evidence="9 10">
    <name type="scientific">Kaistia hirudinis</name>
    <dbReference type="NCBI Taxonomy" id="1293440"/>
    <lineage>
        <taxon>Bacteria</taxon>
        <taxon>Pseudomonadati</taxon>
        <taxon>Pseudomonadota</taxon>
        <taxon>Alphaproteobacteria</taxon>
        <taxon>Hyphomicrobiales</taxon>
        <taxon>Kaistiaceae</taxon>
        <taxon>Kaistia</taxon>
    </lineage>
</organism>
<sequence>MSARPTEPAGHGSFSIDGHTLPAPALAPGLYVVSTPIGNLKDITIRALGTLAAADLVACEDTRVTAVLTRHYGIRAPLIAYHEHNAEQQRPRILAALAEGKVVALVSDAGTPLVSDPGFRLVGAAVEAGHAVYPIPGASALLAALVPAGLPTDAFLFAGFLPNRTAGRRKRLTALAAVPATLVFYESPHRIAESLADMAAVLGDARPAAVARELTKTFETVRRGTLAELAAAFGEGPDPRGEIVILVGPPLETEPDAADVDERLIALLAEHPVKEAARLAAEATGLAKRDLYQRALELKAGDGDGP</sequence>
<dbReference type="InterPro" id="IPR008189">
    <property type="entry name" value="rRNA_ssu_MeTfrase_I"/>
</dbReference>
<name>A0A840APT6_9HYPH</name>
<dbReference type="HAMAP" id="MF_01877">
    <property type="entry name" value="16SrRNA_methyltr_I"/>
    <property type="match status" value="1"/>
</dbReference>
<dbReference type="EC" id="2.1.1.198" evidence="6"/>
<dbReference type="RefSeq" id="WP_183398732.1">
    <property type="nucleotide sequence ID" value="NZ_JACIDS010000003.1"/>
</dbReference>
<dbReference type="SUPFAM" id="SSF53790">
    <property type="entry name" value="Tetrapyrrole methylase"/>
    <property type="match status" value="1"/>
</dbReference>
<evidence type="ECO:0000313" key="9">
    <source>
        <dbReference type="EMBL" id="MBB3931047.1"/>
    </source>
</evidence>
<proteinExistence type="inferred from homology"/>
<keyword evidence="4 6" id="KW-0808">Transferase</keyword>
<dbReference type="InterPro" id="IPR053910">
    <property type="entry name" value="RsmI_HTH"/>
</dbReference>
<feature type="domain" description="RsmI HTH" evidence="8">
    <location>
        <begin position="254"/>
        <end position="299"/>
    </location>
</feature>
<dbReference type="InterPro" id="IPR000878">
    <property type="entry name" value="4pyrrol_Mease"/>
</dbReference>
<dbReference type="CDD" id="cd11648">
    <property type="entry name" value="RsmI"/>
    <property type="match status" value="1"/>
</dbReference>
<dbReference type="Gene3D" id="3.30.950.10">
    <property type="entry name" value="Methyltransferase, Cobalt-precorrin-4 Transmethylase, Domain 2"/>
    <property type="match status" value="1"/>
</dbReference>
<dbReference type="Pfam" id="PF00590">
    <property type="entry name" value="TP_methylase"/>
    <property type="match status" value="1"/>
</dbReference>
<comment type="subcellular location">
    <subcellularLocation>
        <location evidence="6">Cytoplasm</location>
    </subcellularLocation>
</comment>
<comment type="caution">
    <text evidence="9">The sequence shown here is derived from an EMBL/GenBank/DDBJ whole genome shotgun (WGS) entry which is preliminary data.</text>
</comment>
<dbReference type="NCBIfam" id="TIGR00096">
    <property type="entry name" value="16S rRNA (cytidine(1402)-2'-O)-methyltransferase"/>
    <property type="match status" value="1"/>
</dbReference>
<evidence type="ECO:0000313" key="10">
    <source>
        <dbReference type="Proteomes" id="UP000553963"/>
    </source>
</evidence>
<comment type="similarity">
    <text evidence="6">Belongs to the methyltransferase superfamily. RsmI family.</text>
</comment>
<keyword evidence="1 6" id="KW-0963">Cytoplasm</keyword>
<dbReference type="InterPro" id="IPR014776">
    <property type="entry name" value="4pyrrole_Mease_sub2"/>
</dbReference>
<dbReference type="InterPro" id="IPR014777">
    <property type="entry name" value="4pyrrole_Mease_sub1"/>
</dbReference>
<evidence type="ECO:0000259" key="8">
    <source>
        <dbReference type="Pfam" id="PF23016"/>
    </source>
</evidence>
<dbReference type="Pfam" id="PF23016">
    <property type="entry name" value="RsmI_C"/>
    <property type="match status" value="1"/>
</dbReference>
<dbReference type="FunFam" id="3.40.1010.10:FF:000007">
    <property type="entry name" value="Ribosomal RNA small subunit methyltransferase I"/>
    <property type="match status" value="1"/>
</dbReference>
<dbReference type="GO" id="GO:0005737">
    <property type="term" value="C:cytoplasm"/>
    <property type="evidence" value="ECO:0007669"/>
    <property type="project" value="UniProtKB-SubCell"/>
</dbReference>
<evidence type="ECO:0000256" key="1">
    <source>
        <dbReference type="ARBA" id="ARBA00022490"/>
    </source>
</evidence>
<evidence type="ECO:0000259" key="7">
    <source>
        <dbReference type="Pfam" id="PF00590"/>
    </source>
</evidence>
<dbReference type="Proteomes" id="UP000553963">
    <property type="component" value="Unassembled WGS sequence"/>
</dbReference>
<dbReference type="PANTHER" id="PTHR46111">
    <property type="entry name" value="RIBOSOMAL RNA SMALL SUBUNIT METHYLTRANSFERASE I"/>
    <property type="match status" value="1"/>
</dbReference>
<accession>A0A840APT6</accession>
<dbReference type="PIRSF" id="PIRSF005917">
    <property type="entry name" value="MTase_YraL"/>
    <property type="match status" value="1"/>
</dbReference>
<keyword evidence="2 6" id="KW-0698">rRNA processing</keyword>
<dbReference type="EMBL" id="JACIDS010000003">
    <property type="protein sequence ID" value="MBB3931047.1"/>
    <property type="molecule type" value="Genomic_DNA"/>
</dbReference>
<evidence type="ECO:0000256" key="2">
    <source>
        <dbReference type="ARBA" id="ARBA00022552"/>
    </source>
</evidence>
<dbReference type="InterPro" id="IPR035996">
    <property type="entry name" value="4pyrrol_Methylase_sf"/>
</dbReference>
<dbReference type="Gene3D" id="3.40.1010.10">
    <property type="entry name" value="Cobalt-precorrin-4 Transmethylase, Domain 1"/>
    <property type="match status" value="1"/>
</dbReference>
<keyword evidence="5 6" id="KW-0949">S-adenosyl-L-methionine</keyword>
<reference evidence="9 10" key="1">
    <citation type="submission" date="2020-08" db="EMBL/GenBank/DDBJ databases">
        <title>Genomic Encyclopedia of Type Strains, Phase IV (KMG-IV): sequencing the most valuable type-strain genomes for metagenomic binning, comparative biology and taxonomic classification.</title>
        <authorList>
            <person name="Goeker M."/>
        </authorList>
    </citation>
    <scope>NUCLEOTIDE SEQUENCE [LARGE SCALE GENOMIC DNA]</scope>
    <source>
        <strain evidence="9 10">DSM 25966</strain>
    </source>
</reference>
<evidence type="ECO:0000256" key="6">
    <source>
        <dbReference type="HAMAP-Rule" id="MF_01877"/>
    </source>
</evidence>
<evidence type="ECO:0000256" key="4">
    <source>
        <dbReference type="ARBA" id="ARBA00022679"/>
    </source>
</evidence>
<dbReference type="GO" id="GO:0070677">
    <property type="term" value="F:rRNA (cytosine-2'-O-)-methyltransferase activity"/>
    <property type="evidence" value="ECO:0007669"/>
    <property type="project" value="UniProtKB-UniRule"/>
</dbReference>
<comment type="function">
    <text evidence="6">Catalyzes the 2'-O-methylation of the ribose of cytidine 1402 (C1402) in 16S rRNA.</text>
</comment>